<proteinExistence type="predicted"/>
<accession>A0AAV4IKL8</accession>
<comment type="caution">
    <text evidence="3">The sequence shown here is derived from an EMBL/GenBank/DDBJ whole genome shotgun (WGS) entry which is preliminary data.</text>
</comment>
<dbReference type="InterPro" id="IPR050741">
    <property type="entry name" value="Acyl-CoA_dehydrogenase"/>
</dbReference>
<keyword evidence="4" id="KW-1185">Reference proteome</keyword>
<dbReference type="PANTHER" id="PTHR48083:SF13">
    <property type="entry name" value="ACYL-COA DEHYDROGENASE FAMILY MEMBER 11"/>
    <property type="match status" value="1"/>
</dbReference>
<sequence length="191" mass="21573">MSSNIPEGLTANDPVENLAGKMTVSLQGLSPRVQNLHHRIKQFIEENVMALEALTVQRLSQPGINRWEIMPELEEAKAKAKAEGLWNLFLPLDSDPERKYGAGLTNLEYAFLCEEMGKSLFAPEVFNCSAPDTGNMETIARYGTEEQKQRWLKPLLEGEIRSCFAMTEPKVKPLNLELLERKELLEKIGET</sequence>
<dbReference type="EMBL" id="BMAT01006345">
    <property type="protein sequence ID" value="GFS10712.1"/>
    <property type="molecule type" value="Genomic_DNA"/>
</dbReference>
<gene>
    <name evidence="3" type="ORF">ElyMa_003067800</name>
</gene>
<dbReference type="GO" id="GO:0050660">
    <property type="term" value="F:flavin adenine dinucleotide binding"/>
    <property type="evidence" value="ECO:0007669"/>
    <property type="project" value="InterPro"/>
</dbReference>
<dbReference type="InterPro" id="IPR037069">
    <property type="entry name" value="AcylCoA_DH/ox_N_sf"/>
</dbReference>
<keyword evidence="1" id="KW-0560">Oxidoreductase</keyword>
<dbReference type="Proteomes" id="UP000762676">
    <property type="component" value="Unassembled WGS sequence"/>
</dbReference>
<dbReference type="Pfam" id="PF02771">
    <property type="entry name" value="Acyl-CoA_dh_N"/>
    <property type="match status" value="1"/>
</dbReference>
<organism evidence="3 4">
    <name type="scientific">Elysia marginata</name>
    <dbReference type="NCBI Taxonomy" id="1093978"/>
    <lineage>
        <taxon>Eukaryota</taxon>
        <taxon>Metazoa</taxon>
        <taxon>Spiralia</taxon>
        <taxon>Lophotrochozoa</taxon>
        <taxon>Mollusca</taxon>
        <taxon>Gastropoda</taxon>
        <taxon>Heterobranchia</taxon>
        <taxon>Euthyneura</taxon>
        <taxon>Panpulmonata</taxon>
        <taxon>Sacoglossa</taxon>
        <taxon>Placobranchoidea</taxon>
        <taxon>Plakobranchidae</taxon>
        <taxon>Elysia</taxon>
    </lineage>
</organism>
<evidence type="ECO:0000313" key="3">
    <source>
        <dbReference type="EMBL" id="GFS10712.1"/>
    </source>
</evidence>
<dbReference type="InterPro" id="IPR013786">
    <property type="entry name" value="AcylCoA_DH/ox_N"/>
</dbReference>
<dbReference type="InterPro" id="IPR009100">
    <property type="entry name" value="AcylCoA_DH/oxidase_NM_dom_sf"/>
</dbReference>
<protein>
    <submittedName>
        <fullName evidence="3">Acyl-CoA dehydrogenase family member 10</fullName>
    </submittedName>
</protein>
<dbReference type="GO" id="GO:0005737">
    <property type="term" value="C:cytoplasm"/>
    <property type="evidence" value="ECO:0007669"/>
    <property type="project" value="TreeGrafter"/>
</dbReference>
<dbReference type="SUPFAM" id="SSF56645">
    <property type="entry name" value="Acyl-CoA dehydrogenase NM domain-like"/>
    <property type="match status" value="1"/>
</dbReference>
<dbReference type="GO" id="GO:0033539">
    <property type="term" value="P:fatty acid beta-oxidation using acyl-CoA dehydrogenase"/>
    <property type="evidence" value="ECO:0007669"/>
    <property type="project" value="TreeGrafter"/>
</dbReference>
<evidence type="ECO:0000256" key="1">
    <source>
        <dbReference type="ARBA" id="ARBA00023002"/>
    </source>
</evidence>
<dbReference type="AlphaFoldDB" id="A0AAV4IKL8"/>
<dbReference type="PANTHER" id="PTHR48083">
    <property type="entry name" value="MEDIUM-CHAIN SPECIFIC ACYL-COA DEHYDROGENASE, MITOCHONDRIAL-RELATED"/>
    <property type="match status" value="1"/>
</dbReference>
<name>A0AAV4IKL8_9GAST</name>
<dbReference type="Gene3D" id="1.10.540.10">
    <property type="entry name" value="Acyl-CoA dehydrogenase/oxidase, N-terminal domain"/>
    <property type="match status" value="1"/>
</dbReference>
<reference evidence="3 4" key="1">
    <citation type="journal article" date="2021" name="Elife">
        <title>Chloroplast acquisition without the gene transfer in kleptoplastic sea slugs, Plakobranchus ocellatus.</title>
        <authorList>
            <person name="Maeda T."/>
            <person name="Takahashi S."/>
            <person name="Yoshida T."/>
            <person name="Shimamura S."/>
            <person name="Takaki Y."/>
            <person name="Nagai Y."/>
            <person name="Toyoda A."/>
            <person name="Suzuki Y."/>
            <person name="Arimoto A."/>
            <person name="Ishii H."/>
            <person name="Satoh N."/>
            <person name="Nishiyama T."/>
            <person name="Hasebe M."/>
            <person name="Maruyama T."/>
            <person name="Minagawa J."/>
            <person name="Obokata J."/>
            <person name="Shigenobu S."/>
        </authorList>
    </citation>
    <scope>NUCLEOTIDE SEQUENCE [LARGE SCALE GENOMIC DNA]</scope>
</reference>
<evidence type="ECO:0000313" key="4">
    <source>
        <dbReference type="Proteomes" id="UP000762676"/>
    </source>
</evidence>
<evidence type="ECO:0000259" key="2">
    <source>
        <dbReference type="Pfam" id="PF02771"/>
    </source>
</evidence>
<feature type="domain" description="Acyl-CoA dehydrogenase/oxidase N-terminal" evidence="2">
    <location>
        <begin position="62"/>
        <end position="159"/>
    </location>
</feature>
<dbReference type="GO" id="GO:0003995">
    <property type="term" value="F:acyl-CoA dehydrogenase activity"/>
    <property type="evidence" value="ECO:0007669"/>
    <property type="project" value="TreeGrafter"/>
</dbReference>